<comment type="caution">
    <text evidence="1">The sequence shown here is derived from an EMBL/GenBank/DDBJ whole genome shotgun (WGS) entry which is preliminary data.</text>
</comment>
<protein>
    <submittedName>
        <fullName evidence="2">McrC family protein</fullName>
    </submittedName>
    <submittedName>
        <fullName evidence="1">Restriction endonuclease</fullName>
    </submittedName>
</protein>
<accession>A0A5M8QID2</accession>
<keyword evidence="1" id="KW-0378">Hydrolase</keyword>
<dbReference type="Proteomes" id="UP001570846">
    <property type="component" value="Unassembled WGS sequence"/>
</dbReference>
<dbReference type="InterPro" id="IPR019292">
    <property type="entry name" value="McrC"/>
</dbReference>
<dbReference type="RefSeq" id="WP_149098652.1">
    <property type="nucleotide sequence ID" value="NZ_BMMG01000003.1"/>
</dbReference>
<keyword evidence="1" id="KW-0540">Nuclease</keyword>
<dbReference type="Pfam" id="PF10117">
    <property type="entry name" value="McrBC"/>
    <property type="match status" value="1"/>
</dbReference>
<evidence type="ECO:0000313" key="3">
    <source>
        <dbReference type="Proteomes" id="UP000323866"/>
    </source>
</evidence>
<evidence type="ECO:0000313" key="1">
    <source>
        <dbReference type="EMBL" id="KAA6434710.1"/>
    </source>
</evidence>
<keyword evidence="4" id="KW-1185">Reference proteome</keyword>
<dbReference type="PANTHER" id="PTHR38733:SF1">
    <property type="entry name" value="TYPE IV METHYL-DIRECTED RESTRICTION ENZYME ECOKMCRBC"/>
    <property type="match status" value="1"/>
</dbReference>
<reference evidence="1 3" key="2">
    <citation type="submission" date="2019-09" db="EMBL/GenBank/DDBJ databases">
        <title>A bacterium isolated from glacier soil.</title>
        <authorList>
            <person name="Liu Q."/>
        </authorList>
    </citation>
    <scope>NUCLEOTIDE SEQUENCE [LARGE SCALE GENOMIC DNA]</scope>
    <source>
        <strain evidence="1 3">MDT1-10-3</strain>
    </source>
</reference>
<organism evidence="1 3">
    <name type="scientific">Rufibacter glacialis</name>
    <dbReference type="NCBI Taxonomy" id="1259555"/>
    <lineage>
        <taxon>Bacteria</taxon>
        <taxon>Pseudomonadati</taxon>
        <taxon>Bacteroidota</taxon>
        <taxon>Cytophagia</taxon>
        <taxon>Cytophagales</taxon>
        <taxon>Hymenobacteraceae</taxon>
        <taxon>Rufibacter</taxon>
    </lineage>
</organism>
<dbReference type="Proteomes" id="UP000323866">
    <property type="component" value="Unassembled WGS sequence"/>
</dbReference>
<dbReference type="OrthoDB" id="307209at2"/>
<name>A0A5M8QID2_9BACT</name>
<proteinExistence type="predicted"/>
<dbReference type="EMBL" id="JBGOGF010000002">
    <property type="protein sequence ID" value="MFA1770642.1"/>
    <property type="molecule type" value="Genomic_DNA"/>
</dbReference>
<dbReference type="PANTHER" id="PTHR38733">
    <property type="entry name" value="PROTEIN MCRC"/>
    <property type="match status" value="1"/>
</dbReference>
<keyword evidence="1" id="KW-0255">Endonuclease</keyword>
<reference evidence="1 3" key="1">
    <citation type="submission" date="2019-07" db="EMBL/GenBank/DDBJ databases">
        <authorList>
            <person name="Qu J.-H."/>
        </authorList>
    </citation>
    <scope>NUCLEOTIDE SEQUENCE [LARGE SCALE GENOMIC DNA]</scope>
    <source>
        <strain evidence="1 3">MDT1-10-3</strain>
    </source>
</reference>
<evidence type="ECO:0000313" key="2">
    <source>
        <dbReference type="EMBL" id="MFA1770642.1"/>
    </source>
</evidence>
<sequence length="434" mass="50549">MGKEKKHFTVFEHQCLWDHKGNERLSTPQLEALQAFHGEKGVPFYSLIHKGVRFNEFVGVLQVGNLTIEVLPKADKTDDKAHWQKMLIGMLKAVGIFDIHAPSNSNLKLKANSILDLYFELFIQEVEYLMHRGLVKRYRKTEGNTTALKGSLQFAQHIQKNQVHQERFYVRHSIYDVQHPLHRILYKVIILLSRINTSAYLQSRIGALLLNFPEQEEIQVTETTFHKISFNRKTEPYQNAIEIARLLLMNYHPDVAKGKNHVLALMFDMNLLWEHFVIVTLRKYFRKEQSSFSVTAQTTKYFWKPQDGYRTKIIPDILIKFNSKNFAVLDTKWKNLNGYNPSAEDLRQLFVYHEYFQAQKVALVYPGNNLSKTSGLYLHPSHGAETDKECSVLTLSVGNSIKDWQTFIGKELEEWLMHTQERTLPKLLTPTVSK</sequence>
<gene>
    <name evidence="2" type="ORF">ACD591_05010</name>
    <name evidence="1" type="ORF">FOE74_11065</name>
</gene>
<dbReference type="AlphaFoldDB" id="A0A5M8QID2"/>
<dbReference type="EMBL" id="VKKZ01000020">
    <property type="protein sequence ID" value="KAA6434710.1"/>
    <property type="molecule type" value="Genomic_DNA"/>
</dbReference>
<dbReference type="GO" id="GO:0004519">
    <property type="term" value="F:endonuclease activity"/>
    <property type="evidence" value="ECO:0007669"/>
    <property type="project" value="UniProtKB-KW"/>
</dbReference>
<reference evidence="2 4" key="3">
    <citation type="submission" date="2024-08" db="EMBL/GenBank/DDBJ databases">
        <authorList>
            <person name="Wei W."/>
        </authorList>
    </citation>
    <scope>NUCLEOTIDE SEQUENCE [LARGE SCALE GENOMIC DNA]</scope>
    <source>
        <strain evidence="2 4">XU2</strain>
    </source>
</reference>
<evidence type="ECO:0000313" key="4">
    <source>
        <dbReference type="Proteomes" id="UP001570846"/>
    </source>
</evidence>